<keyword evidence="3 8" id="KW-0479">Metal-binding</keyword>
<dbReference type="InterPro" id="IPR017900">
    <property type="entry name" value="4Fe4S_Fe_S_CS"/>
</dbReference>
<evidence type="ECO:0000313" key="12">
    <source>
        <dbReference type="Proteomes" id="UP000191110"/>
    </source>
</evidence>
<evidence type="ECO:0000256" key="3">
    <source>
        <dbReference type="ARBA" id="ARBA00022723"/>
    </source>
</evidence>
<dbReference type="EC" id="7.-.-.-" evidence="8"/>
<dbReference type="Pfam" id="PF01512">
    <property type="entry name" value="Complex1_51K"/>
    <property type="match status" value="1"/>
</dbReference>
<dbReference type="AlphaFoldDB" id="A0A1T2KZT2"/>
<evidence type="ECO:0000313" key="11">
    <source>
        <dbReference type="EMBL" id="OOZ38332.1"/>
    </source>
</evidence>
<evidence type="ECO:0000256" key="7">
    <source>
        <dbReference type="ARBA" id="ARBA00023014"/>
    </source>
</evidence>
<feature type="binding site" evidence="8">
    <location>
        <position position="414"/>
    </location>
    <ligand>
        <name>[4Fe-4S] cluster</name>
        <dbReference type="ChEBI" id="CHEBI:49883"/>
        <label>2</label>
    </ligand>
</feature>
<reference evidence="11 12" key="1">
    <citation type="submission" date="2016-11" db="EMBL/GenBank/DDBJ databases">
        <title>Mixed transmission modes and dynamic genome evolution in an obligate animal-bacterial symbiosis.</title>
        <authorList>
            <person name="Russell S.L."/>
            <person name="Corbett-Detig R.B."/>
            <person name="Cavanaugh C.M."/>
        </authorList>
    </citation>
    <scope>NUCLEOTIDE SEQUENCE [LARGE SCALE GENOMIC DNA]</scope>
    <source>
        <strain evidence="11">Sveles-Q1</strain>
    </source>
</reference>
<evidence type="ECO:0000256" key="2">
    <source>
        <dbReference type="ARBA" id="ARBA00022485"/>
    </source>
</evidence>
<keyword evidence="8" id="KW-0472">Membrane</keyword>
<dbReference type="PANTHER" id="PTHR43034:SF2">
    <property type="entry name" value="ION-TRANSLOCATING OXIDOREDUCTASE COMPLEX SUBUNIT C"/>
    <property type="match status" value="1"/>
</dbReference>
<gene>
    <name evidence="8" type="primary">rnfC</name>
    <name evidence="11" type="ORF">BOW53_15920</name>
</gene>
<keyword evidence="8" id="KW-1278">Translocase</keyword>
<feature type="binding site" evidence="8">
    <location>
        <position position="411"/>
    </location>
    <ligand>
        <name>[4Fe-4S] cluster</name>
        <dbReference type="ChEBI" id="CHEBI:49883"/>
        <label>2</label>
    </ligand>
</feature>
<dbReference type="InterPro" id="IPR011538">
    <property type="entry name" value="Nuo51_FMN-bd"/>
</dbReference>
<evidence type="ECO:0000256" key="5">
    <source>
        <dbReference type="ARBA" id="ARBA00022982"/>
    </source>
</evidence>
<dbReference type="Pfam" id="PF12838">
    <property type="entry name" value="Fer4_7"/>
    <property type="match status" value="1"/>
</dbReference>
<name>A0A1T2KZT2_9GAMM</name>
<dbReference type="HAMAP" id="MF_00461">
    <property type="entry name" value="RsxC_RnfC"/>
    <property type="match status" value="1"/>
</dbReference>
<dbReference type="RefSeq" id="WP_078485073.1">
    <property type="nucleotide sequence ID" value="NZ_MPRL01000101.1"/>
</dbReference>
<comment type="caution">
    <text evidence="11">The sequence shown here is derived from an EMBL/GenBank/DDBJ whole genome shotgun (WGS) entry which is preliminary data.</text>
</comment>
<keyword evidence="2 8" id="KW-0004">4Fe-4S</keyword>
<feature type="domain" description="4Fe-4S ferredoxin-type" evidence="10">
    <location>
        <begin position="361"/>
        <end position="392"/>
    </location>
</feature>
<feature type="domain" description="4Fe-4S ferredoxin-type" evidence="10">
    <location>
        <begin position="400"/>
        <end position="431"/>
    </location>
</feature>
<dbReference type="NCBIfam" id="TIGR01945">
    <property type="entry name" value="rnfC"/>
    <property type="match status" value="1"/>
</dbReference>
<dbReference type="OrthoDB" id="9767754at2"/>
<evidence type="ECO:0000256" key="9">
    <source>
        <dbReference type="SAM" id="MobiDB-lite"/>
    </source>
</evidence>
<dbReference type="SUPFAM" id="SSF46548">
    <property type="entry name" value="alpha-helical ferredoxin"/>
    <property type="match status" value="1"/>
</dbReference>
<accession>A0A1T2KZT2</accession>
<feature type="binding site" evidence="8">
    <location>
        <position position="382"/>
    </location>
    <ligand>
        <name>[4Fe-4S] cluster</name>
        <dbReference type="ChEBI" id="CHEBI:49883"/>
        <label>2</label>
    </ligand>
</feature>
<comment type="cofactor">
    <cofactor evidence="8">
        <name>[4Fe-4S] cluster</name>
        <dbReference type="ChEBI" id="CHEBI:49883"/>
    </cofactor>
    <text evidence="8">Binds 2 [4Fe-4S] clusters per subunit.</text>
</comment>
<comment type="subunit">
    <text evidence="8">The complex is composed of six subunits: RnfA, RnfB, RnfC, RnfD, RnfE and RnfG.</text>
</comment>
<feature type="binding site" evidence="8">
    <location>
        <position position="417"/>
    </location>
    <ligand>
        <name>[4Fe-4S] cluster</name>
        <dbReference type="ChEBI" id="CHEBI:49883"/>
        <label>2</label>
    </ligand>
</feature>
<keyword evidence="7 8" id="KW-0411">Iron-sulfur</keyword>
<comment type="similarity">
    <text evidence="8">Belongs to the 4Fe4S bacterial-type ferredoxin family. RnfC subfamily.</text>
</comment>
<feature type="compositionally biased region" description="Basic and acidic residues" evidence="9">
    <location>
        <begin position="445"/>
        <end position="471"/>
    </location>
</feature>
<dbReference type="GO" id="GO:0009055">
    <property type="term" value="F:electron transfer activity"/>
    <property type="evidence" value="ECO:0007669"/>
    <property type="project" value="InterPro"/>
</dbReference>
<dbReference type="Proteomes" id="UP000191110">
    <property type="component" value="Unassembled WGS sequence"/>
</dbReference>
<feature type="region of interest" description="Disordered" evidence="9">
    <location>
        <begin position="445"/>
        <end position="557"/>
    </location>
</feature>
<dbReference type="SUPFAM" id="SSF142019">
    <property type="entry name" value="Nqo1 FMN-binding domain-like"/>
    <property type="match status" value="1"/>
</dbReference>
<evidence type="ECO:0000256" key="4">
    <source>
        <dbReference type="ARBA" id="ARBA00022737"/>
    </source>
</evidence>
<feature type="compositionally biased region" description="Basic and acidic residues" evidence="9">
    <location>
        <begin position="530"/>
        <end position="546"/>
    </location>
</feature>
<dbReference type="EMBL" id="MPRL01000101">
    <property type="protein sequence ID" value="OOZ38332.1"/>
    <property type="molecule type" value="Genomic_DNA"/>
</dbReference>
<keyword evidence="1 8" id="KW-0813">Transport</keyword>
<dbReference type="InterPro" id="IPR026902">
    <property type="entry name" value="RnfC_N"/>
</dbReference>
<feature type="compositionally biased region" description="Polar residues" evidence="9">
    <location>
        <begin position="547"/>
        <end position="557"/>
    </location>
</feature>
<evidence type="ECO:0000256" key="8">
    <source>
        <dbReference type="HAMAP-Rule" id="MF_00461"/>
    </source>
</evidence>
<feature type="compositionally biased region" description="Basic and acidic residues" evidence="9">
    <location>
        <begin position="479"/>
        <end position="496"/>
    </location>
</feature>
<dbReference type="InterPro" id="IPR019554">
    <property type="entry name" value="Soluble_ligand-bd"/>
</dbReference>
<feature type="compositionally biased region" description="Basic and acidic residues" evidence="9">
    <location>
        <begin position="505"/>
        <end position="520"/>
    </location>
</feature>
<keyword evidence="4 8" id="KW-0677">Repeat</keyword>
<protein>
    <recommendedName>
        <fullName evidence="8">Ion-translocating oxidoreductase complex subunit C</fullName>
        <ecNumber evidence="8">7.-.-.-</ecNumber>
    </recommendedName>
    <alternativeName>
        <fullName evidence="8">Rnf electron transport complex subunit C</fullName>
    </alternativeName>
</protein>
<keyword evidence="6 8" id="KW-0408">Iron</keyword>
<dbReference type="NCBIfam" id="NF003454">
    <property type="entry name" value="PRK05035.1"/>
    <property type="match status" value="1"/>
</dbReference>
<proteinExistence type="inferred from homology"/>
<feature type="binding site" evidence="8">
    <location>
        <position position="378"/>
    </location>
    <ligand>
        <name>[4Fe-4S] cluster</name>
        <dbReference type="ChEBI" id="CHEBI:49883"/>
        <label>1</label>
    </ligand>
</feature>
<keyword evidence="8" id="KW-1003">Cell membrane</keyword>
<dbReference type="InterPro" id="IPR017896">
    <property type="entry name" value="4Fe4S_Fe-S-bd"/>
</dbReference>
<dbReference type="GO" id="GO:0051539">
    <property type="term" value="F:4 iron, 4 sulfur cluster binding"/>
    <property type="evidence" value="ECO:0007669"/>
    <property type="project" value="UniProtKB-KW"/>
</dbReference>
<keyword evidence="12" id="KW-1185">Reference proteome</keyword>
<dbReference type="PROSITE" id="PS00198">
    <property type="entry name" value="4FE4S_FER_1"/>
    <property type="match status" value="1"/>
</dbReference>
<feature type="binding site" evidence="8">
    <location>
        <position position="421"/>
    </location>
    <ligand>
        <name>[4Fe-4S] cluster</name>
        <dbReference type="ChEBI" id="CHEBI:49883"/>
        <label>1</label>
    </ligand>
</feature>
<evidence type="ECO:0000256" key="6">
    <source>
        <dbReference type="ARBA" id="ARBA00023004"/>
    </source>
</evidence>
<dbReference type="Gene3D" id="3.40.50.11540">
    <property type="entry name" value="NADH-ubiquinone oxidoreductase 51kDa subunit"/>
    <property type="match status" value="1"/>
</dbReference>
<organism evidence="11 12">
    <name type="scientific">Solemya pervernicosa gill symbiont</name>
    <dbReference type="NCBI Taxonomy" id="642797"/>
    <lineage>
        <taxon>Bacteria</taxon>
        <taxon>Pseudomonadati</taxon>
        <taxon>Pseudomonadota</taxon>
        <taxon>Gammaproteobacteria</taxon>
        <taxon>sulfur-oxidizing symbionts</taxon>
    </lineage>
</organism>
<evidence type="ECO:0000256" key="1">
    <source>
        <dbReference type="ARBA" id="ARBA00022448"/>
    </source>
</evidence>
<dbReference type="GO" id="GO:0005886">
    <property type="term" value="C:plasma membrane"/>
    <property type="evidence" value="ECO:0007669"/>
    <property type="project" value="UniProtKB-SubCell"/>
</dbReference>
<evidence type="ECO:0000259" key="10">
    <source>
        <dbReference type="PROSITE" id="PS51379"/>
    </source>
</evidence>
<dbReference type="Gene3D" id="3.30.70.20">
    <property type="match status" value="1"/>
</dbReference>
<dbReference type="Pfam" id="PF10531">
    <property type="entry name" value="SLBB"/>
    <property type="match status" value="1"/>
</dbReference>
<dbReference type="InterPro" id="IPR010208">
    <property type="entry name" value="Ion_transpt_RnfC/RsxC"/>
</dbReference>
<dbReference type="Pfam" id="PF13375">
    <property type="entry name" value="RnfC_N"/>
    <property type="match status" value="1"/>
</dbReference>
<sequence>MSRKLWTYHGGLHLPDEKEISTARPLATLPLPRQLTIPLQQHIGEPTTPLVKVGDKVLKGQKIADAGAYVSAPLHAPSSGTVTAIGMAAVPHPSGMSAAAITIETDGEDRWIEDRNPVSDHKSLNPTELREKIHQAGIVGLGGAGFPSFIKLNPGARTSIDSLIINGAECEPYISCDDMLMRSRPEAVLEGAQIMAHALHADTVIIAIEENKPDAYAALRAALHGCGCSNVELVMIPIRYPTGGEKQLIKVITGREVPQNGLPIDLGIVCHNVATAASVFDAVIQDQPLISRIVTVTGEGVAQPQNLIVPLGAPIESLIEACGGYTEQAERLVMGGPMMGIAIHSDEVPVIKTANCFLLTRIPATEQSVRPCIRCGACADVCPAQLLPQQLFWYAQANDFEKVQDYNLFDCIECGCCSHVCPSHLPLVHFYRYAKNEIWEQERERGKADIARQRHEARQERQARDKAEREAKLRKKREALKAKESGSDKKDEKDSKQAAIQAALDRVRAKQHGGDNKPKNIDNLTPEQQRAIDEADARRQRMRDQEQQPNTKGEGQS</sequence>
<feature type="binding site" evidence="8">
    <location>
        <position position="375"/>
    </location>
    <ligand>
        <name>[4Fe-4S] cluster</name>
        <dbReference type="ChEBI" id="CHEBI:49883"/>
        <label>1</label>
    </ligand>
</feature>
<comment type="subcellular location">
    <subcellularLocation>
        <location evidence="8">Cell inner membrane</location>
        <topology evidence="8">Peripheral membrane protein</topology>
    </subcellularLocation>
</comment>
<dbReference type="PANTHER" id="PTHR43034">
    <property type="entry name" value="ION-TRANSLOCATING OXIDOREDUCTASE COMPLEX SUBUNIT C"/>
    <property type="match status" value="1"/>
</dbReference>
<feature type="binding site" evidence="8">
    <location>
        <position position="372"/>
    </location>
    <ligand>
        <name>[4Fe-4S] cluster</name>
        <dbReference type="ChEBI" id="CHEBI:49883"/>
        <label>1</label>
    </ligand>
</feature>
<keyword evidence="8" id="KW-0997">Cell inner membrane</keyword>
<dbReference type="InterPro" id="IPR037225">
    <property type="entry name" value="Nuo51_FMN-bd_sf"/>
</dbReference>
<dbReference type="GO" id="GO:0046872">
    <property type="term" value="F:metal ion binding"/>
    <property type="evidence" value="ECO:0007669"/>
    <property type="project" value="UniProtKB-KW"/>
</dbReference>
<keyword evidence="5 8" id="KW-0249">Electron transport</keyword>
<dbReference type="GO" id="GO:0022900">
    <property type="term" value="P:electron transport chain"/>
    <property type="evidence" value="ECO:0007669"/>
    <property type="project" value="UniProtKB-UniRule"/>
</dbReference>
<dbReference type="PROSITE" id="PS51379">
    <property type="entry name" value="4FE4S_FER_2"/>
    <property type="match status" value="2"/>
</dbReference>
<comment type="function">
    <text evidence="8">Part of a membrane-bound complex that couples electron transfer with translocation of ions across the membrane.</text>
</comment>